<dbReference type="OrthoDB" id="2224795at2"/>
<proteinExistence type="predicted"/>
<evidence type="ECO:0000313" key="1">
    <source>
        <dbReference type="EMBL" id="TFU97182.1"/>
    </source>
</evidence>
<organism evidence="1 2">
    <name type="scientific">Streptococcus cuniculi</name>
    <dbReference type="NCBI Taxonomy" id="1432788"/>
    <lineage>
        <taxon>Bacteria</taxon>
        <taxon>Bacillati</taxon>
        <taxon>Bacillota</taxon>
        <taxon>Bacilli</taxon>
        <taxon>Lactobacillales</taxon>
        <taxon>Streptococcaceae</taxon>
        <taxon>Streptococcus</taxon>
    </lineage>
</organism>
<dbReference type="InterPro" id="IPR019626">
    <property type="entry name" value="Stress-induced_KGG_rpt"/>
</dbReference>
<accession>A0A4Y9J8I1</accession>
<dbReference type="AlphaFoldDB" id="A0A4Y9J8I1"/>
<evidence type="ECO:0000313" key="2">
    <source>
        <dbReference type="Proteomes" id="UP000297253"/>
    </source>
</evidence>
<gene>
    <name evidence="1" type="ORF">E4T82_09280</name>
</gene>
<reference evidence="1 2" key="1">
    <citation type="submission" date="2019-03" db="EMBL/GenBank/DDBJ databases">
        <title>Diversity of the mouse oral microbiome.</title>
        <authorList>
            <person name="Joseph S."/>
            <person name="Aduse-Opoku J."/>
            <person name="Curtis M."/>
            <person name="Wade W."/>
            <person name="Hashim A."/>
        </authorList>
    </citation>
    <scope>NUCLEOTIDE SEQUENCE [LARGE SCALE GENOMIC DNA]</scope>
    <source>
        <strain evidence="1 2">WM131</strain>
    </source>
</reference>
<name>A0A4Y9J8I1_9STRE</name>
<dbReference type="RefSeq" id="WP_135182549.1">
    <property type="nucleotide sequence ID" value="NZ_JADGKZ010000015.1"/>
</dbReference>
<comment type="caution">
    <text evidence="1">The sequence shown here is derived from an EMBL/GenBank/DDBJ whole genome shotgun (WGS) entry which is preliminary data.</text>
</comment>
<dbReference type="Pfam" id="PF10685">
    <property type="entry name" value="KGG"/>
    <property type="match status" value="1"/>
</dbReference>
<sequence length="103" mass="11608">MANEKNLIPLNQRTKSEQREIARMGGRASGVARKKKTDLKRTLETLLQSEVSNHKMKELLVSLGYEPTNETALVLVILQKALNGDMRAVSQIRSFLQDDDSLQ</sequence>
<protein>
    <submittedName>
        <fullName evidence="1">Uncharacterized protein</fullName>
    </submittedName>
</protein>
<dbReference type="EMBL" id="SPPD01000015">
    <property type="protein sequence ID" value="TFU97182.1"/>
    <property type="molecule type" value="Genomic_DNA"/>
</dbReference>
<dbReference type="Proteomes" id="UP000297253">
    <property type="component" value="Unassembled WGS sequence"/>
</dbReference>